<comment type="caution">
    <text evidence="1">The sequence shown here is derived from an EMBL/GenBank/DDBJ whole genome shotgun (WGS) entry which is preliminary data.</text>
</comment>
<organism evidence="1 2">
    <name type="scientific">Panicum miliaceum</name>
    <name type="common">Proso millet</name>
    <name type="synonym">Broomcorn millet</name>
    <dbReference type="NCBI Taxonomy" id="4540"/>
    <lineage>
        <taxon>Eukaryota</taxon>
        <taxon>Viridiplantae</taxon>
        <taxon>Streptophyta</taxon>
        <taxon>Embryophyta</taxon>
        <taxon>Tracheophyta</taxon>
        <taxon>Spermatophyta</taxon>
        <taxon>Magnoliopsida</taxon>
        <taxon>Liliopsida</taxon>
        <taxon>Poales</taxon>
        <taxon>Poaceae</taxon>
        <taxon>PACMAD clade</taxon>
        <taxon>Panicoideae</taxon>
        <taxon>Panicodae</taxon>
        <taxon>Paniceae</taxon>
        <taxon>Panicinae</taxon>
        <taxon>Panicum</taxon>
        <taxon>Panicum sect. Panicum</taxon>
    </lineage>
</organism>
<evidence type="ECO:0000313" key="2">
    <source>
        <dbReference type="Proteomes" id="UP000275267"/>
    </source>
</evidence>
<dbReference type="OrthoDB" id="695752at2759"/>
<feature type="non-terminal residue" evidence="1">
    <location>
        <position position="1"/>
    </location>
</feature>
<reference evidence="2" key="1">
    <citation type="journal article" date="2019" name="Nat. Commun.">
        <title>The genome of broomcorn millet.</title>
        <authorList>
            <person name="Zou C."/>
            <person name="Miki D."/>
            <person name="Li D."/>
            <person name="Tang Q."/>
            <person name="Xiao L."/>
            <person name="Rajput S."/>
            <person name="Deng P."/>
            <person name="Jia W."/>
            <person name="Huang R."/>
            <person name="Zhang M."/>
            <person name="Sun Y."/>
            <person name="Hu J."/>
            <person name="Fu X."/>
            <person name="Schnable P.S."/>
            <person name="Li F."/>
            <person name="Zhang H."/>
            <person name="Feng B."/>
            <person name="Zhu X."/>
            <person name="Liu R."/>
            <person name="Schnable J.C."/>
            <person name="Zhu J.-K."/>
            <person name="Zhang H."/>
        </authorList>
    </citation>
    <scope>NUCLEOTIDE SEQUENCE [LARGE SCALE GENOMIC DNA]</scope>
</reference>
<accession>A0A3L6T9R1</accession>
<name>A0A3L6T9R1_PANMI</name>
<proteinExistence type="predicted"/>
<gene>
    <name evidence="1" type="ORF">C2845_PM03G25900</name>
</gene>
<keyword evidence="2" id="KW-1185">Reference proteome</keyword>
<sequence>QCMRQVEGNNLCGYYVCEFIRNFCGPKKMTQREFEIFRIKDELIEPERVRAVQEEICGFLLDEVTNSKGEFYADHRISVGRLNASREEDYDSDG</sequence>
<dbReference type="AlphaFoldDB" id="A0A3L6T9R1"/>
<dbReference type="EMBL" id="PQIB02000002">
    <property type="protein sequence ID" value="RLN34872.1"/>
    <property type="molecule type" value="Genomic_DNA"/>
</dbReference>
<protein>
    <submittedName>
        <fullName evidence="1">Uncharacterized protein</fullName>
    </submittedName>
</protein>
<dbReference type="Proteomes" id="UP000275267">
    <property type="component" value="Unassembled WGS sequence"/>
</dbReference>
<evidence type="ECO:0000313" key="1">
    <source>
        <dbReference type="EMBL" id="RLN34872.1"/>
    </source>
</evidence>